<evidence type="ECO:0000313" key="3">
    <source>
        <dbReference type="Proteomes" id="UP000634660"/>
    </source>
</evidence>
<gene>
    <name evidence="2" type="ORF">GCM10010371_05720</name>
</gene>
<feature type="compositionally biased region" description="Basic and acidic residues" evidence="1">
    <location>
        <begin position="1"/>
        <end position="38"/>
    </location>
</feature>
<proteinExistence type="predicted"/>
<evidence type="ECO:0000313" key="2">
    <source>
        <dbReference type="EMBL" id="GGZ49274.1"/>
    </source>
</evidence>
<dbReference type="RefSeq" id="WP_150519264.1">
    <property type="nucleotide sequence ID" value="NZ_BMVX01000002.1"/>
</dbReference>
<evidence type="ECO:0000256" key="1">
    <source>
        <dbReference type="SAM" id="MobiDB-lite"/>
    </source>
</evidence>
<protein>
    <submittedName>
        <fullName evidence="2">Uncharacterized protein</fullName>
    </submittedName>
</protein>
<accession>A0A918V063</accession>
<reference evidence="2" key="2">
    <citation type="submission" date="2020-09" db="EMBL/GenBank/DDBJ databases">
        <authorList>
            <person name="Sun Q."/>
            <person name="Ohkuma M."/>
        </authorList>
    </citation>
    <scope>NUCLEOTIDE SEQUENCE</scope>
    <source>
        <strain evidence="2">JCM 4834</strain>
    </source>
</reference>
<organism evidence="2 3">
    <name type="scientific">Streptomyces subrutilus</name>
    <dbReference type="NCBI Taxonomy" id="36818"/>
    <lineage>
        <taxon>Bacteria</taxon>
        <taxon>Bacillati</taxon>
        <taxon>Actinomycetota</taxon>
        <taxon>Actinomycetes</taxon>
        <taxon>Kitasatosporales</taxon>
        <taxon>Streptomycetaceae</taxon>
        <taxon>Streptomyces</taxon>
    </lineage>
</organism>
<dbReference type="EMBL" id="BMVX01000002">
    <property type="protein sequence ID" value="GGZ49274.1"/>
    <property type="molecule type" value="Genomic_DNA"/>
</dbReference>
<name>A0A918V063_9ACTN</name>
<dbReference type="AlphaFoldDB" id="A0A918V063"/>
<reference evidence="2" key="1">
    <citation type="journal article" date="2014" name="Int. J. Syst. Evol. Microbiol.">
        <title>Complete genome sequence of Corynebacterium casei LMG S-19264T (=DSM 44701T), isolated from a smear-ripened cheese.</title>
        <authorList>
            <consortium name="US DOE Joint Genome Institute (JGI-PGF)"/>
            <person name="Walter F."/>
            <person name="Albersmeier A."/>
            <person name="Kalinowski J."/>
            <person name="Ruckert C."/>
        </authorList>
    </citation>
    <scope>NUCLEOTIDE SEQUENCE</scope>
    <source>
        <strain evidence="2">JCM 4834</strain>
    </source>
</reference>
<comment type="caution">
    <text evidence="2">The sequence shown here is derived from an EMBL/GenBank/DDBJ whole genome shotgun (WGS) entry which is preliminary data.</text>
</comment>
<dbReference type="Proteomes" id="UP000634660">
    <property type="component" value="Unassembled WGS sequence"/>
</dbReference>
<feature type="region of interest" description="Disordered" evidence="1">
    <location>
        <begin position="1"/>
        <end position="62"/>
    </location>
</feature>
<sequence>MGLRDQFHEKARQLAERAGAEAREARDDAPEGAARRAPDAPGTPGRAARQRPAEVVDDTSGT</sequence>